<name>A0ABT2HBP5_9MICO</name>
<keyword evidence="1" id="KW-0812">Transmembrane</keyword>
<dbReference type="PROSITE" id="PS51257">
    <property type="entry name" value="PROKAR_LIPOPROTEIN"/>
    <property type="match status" value="1"/>
</dbReference>
<sequence>MRDWSGIFLGAIIVVILSACVSLVILQSKENHELERQAVACEQNKATKDYHKCIAPIRAKQNHRQA</sequence>
<keyword evidence="1" id="KW-1133">Transmembrane helix</keyword>
<reference evidence="2" key="1">
    <citation type="submission" date="2022-08" db="EMBL/GenBank/DDBJ databases">
        <authorList>
            <person name="Deng Y."/>
            <person name="Han X.-F."/>
            <person name="Zhang Y.-Q."/>
        </authorList>
    </citation>
    <scope>NUCLEOTIDE SEQUENCE</scope>
    <source>
        <strain evidence="2">CPCC 203386</strain>
    </source>
</reference>
<evidence type="ECO:0000313" key="3">
    <source>
        <dbReference type="Proteomes" id="UP001165586"/>
    </source>
</evidence>
<keyword evidence="3" id="KW-1185">Reference proteome</keyword>
<keyword evidence="1" id="KW-0472">Membrane</keyword>
<dbReference type="EMBL" id="JANLCJ010000594">
    <property type="protein sequence ID" value="MCS5737318.1"/>
    <property type="molecule type" value="Genomic_DNA"/>
</dbReference>
<organism evidence="2 3">
    <name type="scientific">Herbiconiux daphne</name>
    <dbReference type="NCBI Taxonomy" id="2970914"/>
    <lineage>
        <taxon>Bacteria</taxon>
        <taxon>Bacillati</taxon>
        <taxon>Actinomycetota</taxon>
        <taxon>Actinomycetes</taxon>
        <taxon>Micrococcales</taxon>
        <taxon>Microbacteriaceae</taxon>
        <taxon>Herbiconiux</taxon>
    </lineage>
</organism>
<proteinExistence type="predicted"/>
<gene>
    <name evidence="2" type="ORF">N1032_26665</name>
</gene>
<dbReference type="Proteomes" id="UP001165586">
    <property type="component" value="Unassembled WGS sequence"/>
</dbReference>
<comment type="caution">
    <text evidence="2">The sequence shown here is derived from an EMBL/GenBank/DDBJ whole genome shotgun (WGS) entry which is preliminary data.</text>
</comment>
<feature type="transmembrane region" description="Helical" evidence="1">
    <location>
        <begin position="6"/>
        <end position="26"/>
    </location>
</feature>
<accession>A0ABT2HBP5</accession>
<protein>
    <submittedName>
        <fullName evidence="2">Uncharacterized protein</fullName>
    </submittedName>
</protein>
<dbReference type="RefSeq" id="WP_259543674.1">
    <property type="nucleotide sequence ID" value="NZ_JANLCJ010000594.1"/>
</dbReference>
<feature type="non-terminal residue" evidence="2">
    <location>
        <position position="66"/>
    </location>
</feature>
<evidence type="ECO:0000313" key="2">
    <source>
        <dbReference type="EMBL" id="MCS5737318.1"/>
    </source>
</evidence>
<evidence type="ECO:0000256" key="1">
    <source>
        <dbReference type="SAM" id="Phobius"/>
    </source>
</evidence>